<dbReference type="Pfam" id="PF02625">
    <property type="entry name" value="XdhC_CoxI"/>
    <property type="match status" value="1"/>
</dbReference>
<feature type="domain" description="XdhC Rossmann" evidence="2">
    <location>
        <begin position="209"/>
        <end position="353"/>
    </location>
</feature>
<dbReference type="Pfam" id="PF13478">
    <property type="entry name" value="XdhC_C"/>
    <property type="match status" value="1"/>
</dbReference>
<accession>A0A1T4LP25</accession>
<dbReference type="AlphaFoldDB" id="A0A1T4LP25"/>
<evidence type="ECO:0000259" key="2">
    <source>
        <dbReference type="Pfam" id="PF13478"/>
    </source>
</evidence>
<dbReference type="InterPro" id="IPR027051">
    <property type="entry name" value="XdhC_Rossmann_dom"/>
</dbReference>
<sequence>MQKELEDIVKAYLAASQQGLQTALATVVHVEGSAYRQPGARMLITENGALTGAISGGCLEGDALRKAQLAMLQQQPMLVTYDTTDEDDAVIGVGLGCNGIIHILLEPLGPHLALNPLTLLQQQAGSRDTTVMVTLFRPQQRSAPQPGTCILITDGGERQVLMEDGPLRTAILTDVCAAFTARRSAVKTYNDGPDQITALIAWHPPALQLLIAGAGNDVRPLVKIASVLGWHTIVVDGRPAYAQAQRFPEATRVIVAKPVEVLQHLQPDDYTAAVLMTHNYNYDIALLTALLPHHLRYTGVLGPARKLQRMLQEMEEAGTAASPEQRARIYGPAGLDIGADAPEEIALSIISEVKAVMAGAAGDSLRNNPAAIHQRAHQQIIQQQL</sequence>
<reference evidence="4" key="1">
    <citation type="submission" date="2017-02" db="EMBL/GenBank/DDBJ databases">
        <authorList>
            <person name="Varghese N."/>
            <person name="Submissions S."/>
        </authorList>
    </citation>
    <scope>NUCLEOTIDE SEQUENCE [LARGE SCALE GENOMIC DNA]</scope>
    <source>
        <strain evidence="4">DSM 22224</strain>
    </source>
</reference>
<dbReference type="PANTHER" id="PTHR30388">
    <property type="entry name" value="ALDEHYDE OXIDOREDUCTASE MOLYBDENUM COFACTOR ASSEMBLY PROTEIN"/>
    <property type="match status" value="1"/>
</dbReference>
<dbReference type="RefSeq" id="WP_078667394.1">
    <property type="nucleotide sequence ID" value="NZ_FUWZ01000001.1"/>
</dbReference>
<dbReference type="PANTHER" id="PTHR30388:SF6">
    <property type="entry name" value="XANTHINE DEHYDROGENASE SUBUNIT A-RELATED"/>
    <property type="match status" value="1"/>
</dbReference>
<dbReference type="Gene3D" id="3.40.50.720">
    <property type="entry name" value="NAD(P)-binding Rossmann-like Domain"/>
    <property type="match status" value="1"/>
</dbReference>
<dbReference type="InterPro" id="IPR052698">
    <property type="entry name" value="MoCofactor_Util/Proc"/>
</dbReference>
<evidence type="ECO:0000313" key="3">
    <source>
        <dbReference type="EMBL" id="SJZ56387.1"/>
    </source>
</evidence>
<feature type="domain" description="XdhC- CoxI" evidence="1">
    <location>
        <begin position="17"/>
        <end position="82"/>
    </location>
</feature>
<name>A0A1T4LP25_9BACT</name>
<keyword evidence="4" id="KW-1185">Reference proteome</keyword>
<protein>
    <submittedName>
        <fullName evidence="3">Xanthine and CO dehydrogenase maturation factor, XdhC/CoxF family</fullName>
    </submittedName>
</protein>
<evidence type="ECO:0000259" key="1">
    <source>
        <dbReference type="Pfam" id="PF02625"/>
    </source>
</evidence>
<dbReference type="OrthoDB" id="9773039at2"/>
<dbReference type="STRING" id="634771.SAMN04488128_101739"/>
<dbReference type="EMBL" id="FUWZ01000001">
    <property type="protein sequence ID" value="SJZ56387.1"/>
    <property type="molecule type" value="Genomic_DNA"/>
</dbReference>
<proteinExistence type="predicted"/>
<gene>
    <name evidence="3" type="ORF">SAMN04488128_101739</name>
</gene>
<organism evidence="3 4">
    <name type="scientific">Chitinophaga eiseniae</name>
    <dbReference type="NCBI Taxonomy" id="634771"/>
    <lineage>
        <taxon>Bacteria</taxon>
        <taxon>Pseudomonadati</taxon>
        <taxon>Bacteroidota</taxon>
        <taxon>Chitinophagia</taxon>
        <taxon>Chitinophagales</taxon>
        <taxon>Chitinophagaceae</taxon>
        <taxon>Chitinophaga</taxon>
    </lineage>
</organism>
<dbReference type="InterPro" id="IPR003777">
    <property type="entry name" value="XdhC_CoxI"/>
</dbReference>
<dbReference type="Proteomes" id="UP000190367">
    <property type="component" value="Unassembled WGS sequence"/>
</dbReference>
<evidence type="ECO:0000313" key="4">
    <source>
        <dbReference type="Proteomes" id="UP000190367"/>
    </source>
</evidence>